<keyword evidence="2" id="KW-0812">Transmembrane</keyword>
<dbReference type="SUPFAM" id="SSF69318">
    <property type="entry name" value="Integrin alpha N-terminal domain"/>
    <property type="match status" value="1"/>
</dbReference>
<sequence>MPVLEATDRLTPKSALRHRPLQSESGSERAAGSVESVEPVAQRASRPRPTLADVASEEIAEWRRVEIKGAGQSGLKRPLRGAGRATSGSRATLTVDRPTTSTPPVGQRGQPAGAAPAREEKTTGGRPPQARRWFQAHPLLYLGLGMLCMLLLWCLVLPLISWGQTTLDDLRYGRPRTFQIDAFVGHNEAAGIPSHFIALNLNGHIEIIELPGGDPTHARIYSGPQLYDPDASLVPVTLSFADVNGDHRPDMLVHFQGTRLVFINDGNAFRPLRPDERPAVLQYLERHPNL</sequence>
<gene>
    <name evidence="3" type="ORF">A4R35_03395</name>
</gene>
<dbReference type="AlphaFoldDB" id="A0A328VHE3"/>
<dbReference type="OrthoDB" id="152579at2"/>
<evidence type="ECO:0000256" key="2">
    <source>
        <dbReference type="SAM" id="Phobius"/>
    </source>
</evidence>
<name>A0A328VHE3_9CHLR</name>
<feature type="compositionally biased region" description="Polar residues" evidence="1">
    <location>
        <begin position="86"/>
        <end position="104"/>
    </location>
</feature>
<evidence type="ECO:0000313" key="3">
    <source>
        <dbReference type="EMBL" id="RAQ94564.1"/>
    </source>
</evidence>
<dbReference type="Proteomes" id="UP000248706">
    <property type="component" value="Unassembled WGS sequence"/>
</dbReference>
<feature type="region of interest" description="Disordered" evidence="1">
    <location>
        <begin position="1"/>
        <end position="54"/>
    </location>
</feature>
<keyword evidence="2" id="KW-0472">Membrane</keyword>
<feature type="compositionally biased region" description="Low complexity" evidence="1">
    <location>
        <begin position="107"/>
        <end position="116"/>
    </location>
</feature>
<dbReference type="RefSeq" id="WP_112426570.1">
    <property type="nucleotide sequence ID" value="NZ_MCIF01000002.1"/>
</dbReference>
<evidence type="ECO:0008006" key="5">
    <source>
        <dbReference type="Google" id="ProtNLM"/>
    </source>
</evidence>
<proteinExistence type="predicted"/>
<feature type="transmembrane region" description="Helical" evidence="2">
    <location>
        <begin position="139"/>
        <end position="162"/>
    </location>
</feature>
<keyword evidence="4" id="KW-1185">Reference proteome</keyword>
<comment type="caution">
    <text evidence="3">The sequence shown here is derived from an EMBL/GenBank/DDBJ whole genome shotgun (WGS) entry which is preliminary data.</text>
</comment>
<dbReference type="InterPro" id="IPR028994">
    <property type="entry name" value="Integrin_alpha_N"/>
</dbReference>
<evidence type="ECO:0000313" key="4">
    <source>
        <dbReference type="Proteomes" id="UP000248706"/>
    </source>
</evidence>
<keyword evidence="2" id="KW-1133">Transmembrane helix</keyword>
<protein>
    <recommendedName>
        <fullName evidence="5">VCBS repeat-containing protein</fullName>
    </recommendedName>
</protein>
<feature type="compositionally biased region" description="Basic and acidic residues" evidence="1">
    <location>
        <begin position="1"/>
        <end position="11"/>
    </location>
</feature>
<feature type="region of interest" description="Disordered" evidence="1">
    <location>
        <begin position="73"/>
        <end position="129"/>
    </location>
</feature>
<evidence type="ECO:0000256" key="1">
    <source>
        <dbReference type="SAM" id="MobiDB-lite"/>
    </source>
</evidence>
<organism evidence="3 4">
    <name type="scientific">Thermogemmatispora tikiterensis</name>
    <dbReference type="NCBI Taxonomy" id="1825093"/>
    <lineage>
        <taxon>Bacteria</taxon>
        <taxon>Bacillati</taxon>
        <taxon>Chloroflexota</taxon>
        <taxon>Ktedonobacteria</taxon>
        <taxon>Thermogemmatisporales</taxon>
        <taxon>Thermogemmatisporaceae</taxon>
        <taxon>Thermogemmatispora</taxon>
    </lineage>
</organism>
<dbReference type="EMBL" id="MCIF01000002">
    <property type="protein sequence ID" value="RAQ94564.1"/>
    <property type="molecule type" value="Genomic_DNA"/>
</dbReference>
<reference evidence="3 4" key="1">
    <citation type="submission" date="2016-08" db="EMBL/GenBank/DDBJ databases">
        <title>Analysis of Carbohydrate Active Enzymes in Thermogemmatispora T81 Reveals Carbohydrate Degradation Ability.</title>
        <authorList>
            <person name="Tomazini A."/>
            <person name="Lal S."/>
            <person name="Stott M."/>
            <person name="Henrissat B."/>
            <person name="Polikarpov I."/>
            <person name="Sparling R."/>
            <person name="Levin D.B."/>
        </authorList>
    </citation>
    <scope>NUCLEOTIDE SEQUENCE [LARGE SCALE GENOMIC DNA]</scope>
    <source>
        <strain evidence="3 4">T81</strain>
    </source>
</reference>
<accession>A0A328VHE3</accession>